<dbReference type="RefSeq" id="WP_242935870.1">
    <property type="nucleotide sequence ID" value="NZ_CP094326.1"/>
</dbReference>
<evidence type="ECO:0000313" key="3">
    <source>
        <dbReference type="EMBL" id="UNY97457.1"/>
    </source>
</evidence>
<dbReference type="Pfam" id="PF04909">
    <property type="entry name" value="Amidohydro_2"/>
    <property type="match status" value="1"/>
</dbReference>
<keyword evidence="4" id="KW-1185">Reference proteome</keyword>
<dbReference type="Gene3D" id="3.20.20.140">
    <property type="entry name" value="Metal-dependent hydrolases"/>
    <property type="match status" value="1"/>
</dbReference>
<sequence>MRIDAHQHFWKFDPVRDAWIDESMQVIRKDFLPSDLEPILKKNNVDGCIAVQADQSEAETKFLLDMAQNNSFIKGVVGWVDLMSDSVEDRLAHFSKDKNLKGIRHIVQAEPNDFMLRSDFQNGISKLRQFNLTYDILVFAEQLPAAIELVEKFPEQPFVLDHIAKPKISEGLDKKWKAHIQELAKYENVSCKLSGMVTETKDFKWNGEAFTPFLDVVFNSFGEDRLLYGSDWPVCLLSSPYESVIKIIEDYVPKEYHTRIFYQNTVNFYSLDENL</sequence>
<proteinExistence type="inferred from homology"/>
<dbReference type="InterPro" id="IPR052350">
    <property type="entry name" value="Metallo-dep_Lactonases"/>
</dbReference>
<gene>
    <name evidence="3" type="ORF">MQE36_10175</name>
</gene>
<comment type="similarity">
    <text evidence="1">Belongs to the metallo-dependent hydrolases superfamily.</text>
</comment>
<dbReference type="SUPFAM" id="SSF51556">
    <property type="entry name" value="Metallo-dependent hydrolases"/>
    <property type="match status" value="1"/>
</dbReference>
<reference evidence="3 4" key="1">
    <citation type="journal article" date="2018" name="Int. J. Syst. Evol. Microbiol.">
        <title>Zhouia spongiae sp. nov., isolated from a marine sponge.</title>
        <authorList>
            <person name="Zhuang L."/>
            <person name="Lin B."/>
            <person name="Qin F."/>
            <person name="Luo L."/>
        </authorList>
    </citation>
    <scope>NUCLEOTIDE SEQUENCE [LARGE SCALE GENOMIC DNA]</scope>
    <source>
        <strain evidence="3 4">HN-Y44</strain>
    </source>
</reference>
<dbReference type="PANTHER" id="PTHR43569">
    <property type="entry name" value="AMIDOHYDROLASE"/>
    <property type="match status" value="1"/>
</dbReference>
<dbReference type="Proteomes" id="UP000829476">
    <property type="component" value="Chromosome"/>
</dbReference>
<dbReference type="InterPro" id="IPR006680">
    <property type="entry name" value="Amidohydro-rel"/>
</dbReference>
<dbReference type="EMBL" id="CP094326">
    <property type="protein sequence ID" value="UNY97457.1"/>
    <property type="molecule type" value="Genomic_DNA"/>
</dbReference>
<organism evidence="3 4">
    <name type="scientific">Zhouia spongiae</name>
    <dbReference type="NCBI Taxonomy" id="2202721"/>
    <lineage>
        <taxon>Bacteria</taxon>
        <taxon>Pseudomonadati</taxon>
        <taxon>Bacteroidota</taxon>
        <taxon>Flavobacteriia</taxon>
        <taxon>Flavobacteriales</taxon>
        <taxon>Flavobacteriaceae</taxon>
        <taxon>Zhouia</taxon>
    </lineage>
</organism>
<feature type="domain" description="Amidohydrolase-related" evidence="2">
    <location>
        <begin position="3"/>
        <end position="270"/>
    </location>
</feature>
<accession>A0ABY3YIK6</accession>
<dbReference type="PANTHER" id="PTHR43569:SF2">
    <property type="entry name" value="AMIDOHYDROLASE-RELATED DOMAIN-CONTAINING PROTEIN"/>
    <property type="match status" value="1"/>
</dbReference>
<dbReference type="InterPro" id="IPR032466">
    <property type="entry name" value="Metal_Hydrolase"/>
</dbReference>
<evidence type="ECO:0000259" key="2">
    <source>
        <dbReference type="Pfam" id="PF04909"/>
    </source>
</evidence>
<protein>
    <submittedName>
        <fullName evidence="3">Amidohydrolase family protein</fullName>
    </submittedName>
</protein>
<name>A0ABY3YIK6_9FLAO</name>
<evidence type="ECO:0000256" key="1">
    <source>
        <dbReference type="ARBA" id="ARBA00038310"/>
    </source>
</evidence>
<evidence type="ECO:0000313" key="4">
    <source>
        <dbReference type="Proteomes" id="UP000829476"/>
    </source>
</evidence>